<dbReference type="GO" id="GO:0000727">
    <property type="term" value="P:double-strand break repair via break-induced replication"/>
    <property type="evidence" value="ECO:0007669"/>
    <property type="project" value="TreeGrafter"/>
</dbReference>
<dbReference type="FunFam" id="1.20.58.1030:FF:000002">
    <property type="entry name" value="DNA replication complex GINS protein SLD5"/>
    <property type="match status" value="1"/>
</dbReference>
<sequence length="291" mass="34030">MFSFKIAIPPFDLITLCLHCAFFTHPSEFSVVNLLTNRRRRSFITKTRNFLRFVLCLLLNVFMSEGHTPDDSPIAGLLDTETITDGIESDDGTEEITAQKVLEFLETAWTNEMSAPEILMHQSEMVELMMGQIAHMEENMKDLNKNDFRYVAHQMELERIRYIMVSYLRCRLRKIEHFTKHILNEESAREPDEKRLSQEETKFAKEYYENMETYFQQVALQYMPNMQRSEADQRIVRPNLMSHVFIKAKVSVPSVVVGVDDEEVDMAANSQHIIPYQLIADLIHKDQVKLI</sequence>
<keyword evidence="6" id="KW-0235">DNA replication</keyword>
<dbReference type="GO" id="GO:0000811">
    <property type="term" value="C:GINS complex"/>
    <property type="evidence" value="ECO:0007669"/>
    <property type="project" value="TreeGrafter"/>
</dbReference>
<keyword evidence="12" id="KW-1185">Reference proteome</keyword>
<accession>A0A1B0GDS3</accession>
<dbReference type="EMBL" id="CCAG010012023">
    <property type="status" value="NOT_ANNOTATED_CDS"/>
    <property type="molecule type" value="Genomic_DNA"/>
</dbReference>
<evidence type="ECO:0000313" key="11">
    <source>
        <dbReference type="EnsemblMetazoa" id="GMOY011447-PA"/>
    </source>
</evidence>
<dbReference type="InterPro" id="IPR038749">
    <property type="entry name" value="Sld5_GINS_A"/>
</dbReference>
<name>A0A1B0GDS3_GLOMM</name>
<evidence type="ECO:0000256" key="3">
    <source>
        <dbReference type="ARBA" id="ARBA00008187"/>
    </source>
</evidence>
<dbReference type="Gene3D" id="1.20.58.1030">
    <property type="match status" value="1"/>
</dbReference>
<feature type="domain" description="DNA replication complex GINS protein SLD5 C-terminal" evidence="10">
    <location>
        <begin position="238"/>
        <end position="291"/>
    </location>
</feature>
<dbReference type="InterPro" id="IPR036224">
    <property type="entry name" value="GINS_bundle-like_dom_sf"/>
</dbReference>
<evidence type="ECO:0000259" key="10">
    <source>
        <dbReference type="Pfam" id="PF16922"/>
    </source>
</evidence>
<evidence type="ECO:0000256" key="7">
    <source>
        <dbReference type="ARBA" id="ARBA00023242"/>
    </source>
</evidence>
<evidence type="ECO:0000256" key="4">
    <source>
        <dbReference type="ARBA" id="ARBA00014804"/>
    </source>
</evidence>
<dbReference type="PANTHER" id="PTHR21206">
    <property type="entry name" value="SLD5 PROTEIN"/>
    <property type="match status" value="1"/>
</dbReference>
<evidence type="ECO:0000256" key="1">
    <source>
        <dbReference type="ARBA" id="ARBA00004123"/>
    </source>
</evidence>
<dbReference type="InterPro" id="IPR031633">
    <property type="entry name" value="SLD5_C"/>
</dbReference>
<dbReference type="Pfam" id="PF05916">
    <property type="entry name" value="Sld5"/>
    <property type="match status" value="1"/>
</dbReference>
<dbReference type="Proteomes" id="UP000092444">
    <property type="component" value="Unassembled WGS sequence"/>
</dbReference>
<dbReference type="EnsemblMetazoa" id="GMOY011447-RA">
    <property type="protein sequence ID" value="GMOY011447-PA"/>
    <property type="gene ID" value="GMOY011447"/>
</dbReference>
<comment type="subcellular location">
    <subcellularLocation>
        <location evidence="2">Chromosome</location>
    </subcellularLocation>
    <subcellularLocation>
        <location evidence="1">Nucleus</location>
    </subcellularLocation>
</comment>
<dbReference type="FunFam" id="3.40.5.60:FF:000001">
    <property type="entry name" value="DNA replication complex GINS protein SLD5"/>
    <property type="match status" value="1"/>
</dbReference>
<comment type="similarity">
    <text evidence="3">Belongs to the GINS4/SLD5 family.</text>
</comment>
<keyword evidence="7" id="KW-0539">Nucleus</keyword>
<dbReference type="VEuPathDB" id="VectorBase:GMOY011447"/>
<evidence type="ECO:0000313" key="12">
    <source>
        <dbReference type="Proteomes" id="UP000092444"/>
    </source>
</evidence>
<dbReference type="AlphaFoldDB" id="A0A1B0GDS3"/>
<dbReference type="InterPro" id="IPR021151">
    <property type="entry name" value="GINS_A"/>
</dbReference>
<dbReference type="CDD" id="cd21692">
    <property type="entry name" value="GINS_B_Sld5"/>
    <property type="match status" value="1"/>
</dbReference>
<keyword evidence="5" id="KW-0158">Chromosome</keyword>
<organism evidence="11 12">
    <name type="scientific">Glossina morsitans morsitans</name>
    <name type="common">Savannah tsetse fly</name>
    <dbReference type="NCBI Taxonomy" id="37546"/>
    <lineage>
        <taxon>Eukaryota</taxon>
        <taxon>Metazoa</taxon>
        <taxon>Ecdysozoa</taxon>
        <taxon>Arthropoda</taxon>
        <taxon>Hexapoda</taxon>
        <taxon>Insecta</taxon>
        <taxon>Pterygota</taxon>
        <taxon>Neoptera</taxon>
        <taxon>Endopterygota</taxon>
        <taxon>Diptera</taxon>
        <taxon>Brachycera</taxon>
        <taxon>Muscomorpha</taxon>
        <taxon>Hippoboscoidea</taxon>
        <taxon>Glossinidae</taxon>
        <taxon>Glossina</taxon>
    </lineage>
</organism>
<evidence type="ECO:0000256" key="5">
    <source>
        <dbReference type="ARBA" id="ARBA00022454"/>
    </source>
</evidence>
<dbReference type="PhylomeDB" id="A0A1B0GDS3"/>
<proteinExistence type="inferred from homology"/>
<evidence type="ECO:0000256" key="2">
    <source>
        <dbReference type="ARBA" id="ARBA00004286"/>
    </source>
</evidence>
<reference evidence="11" key="1">
    <citation type="submission" date="2020-05" db="UniProtKB">
        <authorList>
            <consortium name="EnsemblMetazoa"/>
        </authorList>
    </citation>
    <scope>IDENTIFICATION</scope>
    <source>
        <strain evidence="11">Yale</strain>
    </source>
</reference>
<dbReference type="InterPro" id="IPR008591">
    <property type="entry name" value="GINS_Sld5"/>
</dbReference>
<protein>
    <recommendedName>
        <fullName evidence="4">DNA replication complex GINS protein SLD5</fullName>
    </recommendedName>
    <alternativeName>
        <fullName evidence="8">GINS complex subunit 4</fullName>
    </alternativeName>
</protein>
<feature type="domain" description="GINS subunit" evidence="9">
    <location>
        <begin position="137"/>
        <end position="218"/>
    </location>
</feature>
<dbReference type="SUPFAM" id="SSF160059">
    <property type="entry name" value="PriA/YqbF domain"/>
    <property type="match status" value="1"/>
</dbReference>
<dbReference type="STRING" id="37546.A0A1B0GDS3"/>
<dbReference type="GO" id="GO:0006261">
    <property type="term" value="P:DNA-templated DNA replication"/>
    <property type="evidence" value="ECO:0007669"/>
    <property type="project" value="InterPro"/>
</dbReference>
<evidence type="ECO:0000259" key="9">
    <source>
        <dbReference type="Pfam" id="PF05916"/>
    </source>
</evidence>
<evidence type="ECO:0000256" key="8">
    <source>
        <dbReference type="ARBA" id="ARBA00030869"/>
    </source>
</evidence>
<dbReference type="SUPFAM" id="SSF158573">
    <property type="entry name" value="GINS helical bundle-like"/>
    <property type="match status" value="1"/>
</dbReference>
<evidence type="ECO:0000256" key="6">
    <source>
        <dbReference type="ARBA" id="ARBA00022705"/>
    </source>
</evidence>
<dbReference type="CDD" id="cd11711">
    <property type="entry name" value="GINS_A_Sld5"/>
    <property type="match status" value="1"/>
</dbReference>
<dbReference type="Gene3D" id="3.40.5.60">
    <property type="match status" value="1"/>
</dbReference>
<dbReference type="Pfam" id="PF16922">
    <property type="entry name" value="SLD5_C"/>
    <property type="match status" value="1"/>
</dbReference>
<dbReference type="PANTHER" id="PTHR21206:SF0">
    <property type="entry name" value="DNA REPLICATION COMPLEX GINS PROTEIN SLD5"/>
    <property type="match status" value="1"/>
</dbReference>